<dbReference type="AlphaFoldDB" id="A0A2J9V1G7"/>
<keyword evidence="2" id="KW-1185">Reference proteome</keyword>
<accession>A0A2J9V1G7</accession>
<evidence type="ECO:0000313" key="1">
    <source>
        <dbReference type="EMBL" id="PNM57595.1"/>
    </source>
</evidence>
<dbReference type="PANTHER" id="PTHR31299:SF0">
    <property type="entry name" value="ESTERASE, PUTATIVE (AFU_ORTHOLOGUE AFUA_1G05850)-RELATED"/>
    <property type="match status" value="1"/>
</dbReference>
<evidence type="ECO:0000313" key="2">
    <source>
        <dbReference type="Proteomes" id="UP000053748"/>
    </source>
</evidence>
<dbReference type="Proteomes" id="UP000053748">
    <property type="component" value="Unassembled WGS sequence"/>
</dbReference>
<dbReference type="SUPFAM" id="SSF159501">
    <property type="entry name" value="EreA/ChaN-like"/>
    <property type="match status" value="1"/>
</dbReference>
<dbReference type="PANTHER" id="PTHR31299">
    <property type="entry name" value="ESTERASE, PUTATIVE (AFU_ORTHOLOGUE AFUA_1G05850)-RELATED"/>
    <property type="match status" value="1"/>
</dbReference>
<name>A0A2J9V1G7_VIBMI</name>
<dbReference type="RefSeq" id="WP_000832793.1">
    <property type="nucleotide sequence ID" value="NZ_CAWMSS010000001.1"/>
</dbReference>
<dbReference type="STRING" id="674.VM_11590"/>
<dbReference type="InterPro" id="IPR007815">
    <property type="entry name" value="Emycin_Estase"/>
</dbReference>
<dbReference type="OrthoDB" id="9810066at2"/>
<dbReference type="PROSITE" id="PS51257">
    <property type="entry name" value="PROKAR_LIPOPROTEIN"/>
    <property type="match status" value="1"/>
</dbReference>
<dbReference type="Gene3D" id="3.40.1660.10">
    <property type="entry name" value="EreA-like (biosynthetic domain)"/>
    <property type="match status" value="1"/>
</dbReference>
<dbReference type="Gene3D" id="1.20.1440.30">
    <property type="entry name" value="Biosynthetic Protein domain"/>
    <property type="match status" value="1"/>
</dbReference>
<organism evidence="1 2">
    <name type="scientific">Vibrio mimicus</name>
    <dbReference type="NCBI Taxonomy" id="674"/>
    <lineage>
        <taxon>Bacteria</taxon>
        <taxon>Pseudomonadati</taxon>
        <taxon>Pseudomonadota</taxon>
        <taxon>Gammaproteobacteria</taxon>
        <taxon>Vibrionales</taxon>
        <taxon>Vibrionaceae</taxon>
        <taxon>Vibrio</taxon>
    </lineage>
</organism>
<dbReference type="Gene3D" id="3.30.1870.10">
    <property type="entry name" value="EreA-like, domain 2"/>
    <property type="match status" value="1"/>
</dbReference>
<sequence length="430" mass="49063">MKRWGIVFLFLLSGCNSESISPPTVTSQNLASTELTHGNSDLQGFVAAVKGYDFVSVGERTHQGSKAYSYKARMVKALHQEGDLTLVAFEAGLYDGLVAWQNFLTGKQRLQQAIIGPNANYMYGHRFSKEVGAMANYVNEVSQQDNPLLLIGYDARINSDPGCSVMFDELRSYLQINSLDLSNYDTIQILGPRMMCPWHTTEKFTSQNHQDLTQELKKLETVLTTQKRLETVPDYDPSHPREFRNYATFWLQIVRSLYSQSYFIINNIDHSYTDYQSAENLNWLINEWFKIQGQTFIWAHNIHATPIPGSLISAMNSRYPDRSVYSVMQLSYKGTLAANTPDYTRWLIDTERLQEEEGTLNSALYHAGYTDAFIDFKSQNESNIDYLNQPYAIRYAWGYLPTEIPSKIMDGILFIAEEQPSQPISDADLP</sequence>
<dbReference type="CDD" id="cd14728">
    <property type="entry name" value="Ere-like"/>
    <property type="match status" value="1"/>
</dbReference>
<gene>
    <name evidence="1" type="ORF">AL544_016870</name>
</gene>
<dbReference type="InterPro" id="IPR052036">
    <property type="entry name" value="Hydrolase/PRTase-associated"/>
</dbReference>
<dbReference type="Pfam" id="PF05139">
    <property type="entry name" value="Erythro_esteras"/>
    <property type="match status" value="1"/>
</dbReference>
<dbReference type="EMBL" id="LOSJ02000002">
    <property type="protein sequence ID" value="PNM57595.1"/>
    <property type="molecule type" value="Genomic_DNA"/>
</dbReference>
<protein>
    <submittedName>
        <fullName evidence="1">Erythromycin esterase</fullName>
    </submittedName>
</protein>
<dbReference type="GO" id="GO:0046677">
    <property type="term" value="P:response to antibiotic"/>
    <property type="evidence" value="ECO:0007669"/>
    <property type="project" value="InterPro"/>
</dbReference>
<comment type="caution">
    <text evidence="1">The sequence shown here is derived from an EMBL/GenBank/DDBJ whole genome shotgun (WGS) entry which is preliminary data.</text>
</comment>
<proteinExistence type="predicted"/>
<reference evidence="1" key="1">
    <citation type="submission" date="2017-12" db="EMBL/GenBank/DDBJ databases">
        <title>FDA dAtabase for Regulatory Grade micrObial Sequences (FDA-ARGOS): Supporting development and validation of Infectious Disease Dx tests.</title>
        <authorList>
            <person name="Hoffmann M."/>
            <person name="Allard M."/>
            <person name="Evans P."/>
            <person name="Brown E."/>
            <person name="Tallon L.J."/>
            <person name="Sadzewicz L."/>
            <person name="Sengamalay N."/>
            <person name="Ott S."/>
            <person name="Godinez A."/>
            <person name="Nagaraj S."/>
            <person name="Vavikolanu K."/>
            <person name="Aluvathingal J."/>
            <person name="Nadendla S."/>
            <person name="Hobson J."/>
            <person name="Sichtig H."/>
        </authorList>
    </citation>
    <scope>NUCLEOTIDE SEQUENCE [LARGE SCALE GENOMIC DNA]</scope>
    <source>
        <strain evidence="1">FDAARGOS_113</strain>
    </source>
</reference>